<evidence type="ECO:0000313" key="2">
    <source>
        <dbReference type="Proteomes" id="UP001348369"/>
    </source>
</evidence>
<proteinExistence type="predicted"/>
<keyword evidence="1" id="KW-0489">Methyltransferase</keyword>
<keyword evidence="1" id="KW-0808">Transferase</keyword>
<dbReference type="EMBL" id="CP109109">
    <property type="protein sequence ID" value="WSC02881.1"/>
    <property type="molecule type" value="Genomic_DNA"/>
</dbReference>
<protein>
    <submittedName>
        <fullName evidence="1">SAM-dependent methyltransferase</fullName>
    </submittedName>
</protein>
<name>A0ACD4ZX44_9ACTN</name>
<keyword evidence="2" id="KW-1185">Reference proteome</keyword>
<reference evidence="1" key="1">
    <citation type="submission" date="2022-10" db="EMBL/GenBank/DDBJ databases">
        <title>The complete genomes of actinobacterial strains from the NBC collection.</title>
        <authorList>
            <person name="Joergensen T.S."/>
            <person name="Alvarez Arevalo M."/>
            <person name="Sterndorff E.B."/>
            <person name="Faurdal D."/>
            <person name="Vuksanovic O."/>
            <person name="Mourched A.-S."/>
            <person name="Charusanti P."/>
            <person name="Shaw S."/>
            <person name="Blin K."/>
            <person name="Weber T."/>
        </authorList>
    </citation>
    <scope>NUCLEOTIDE SEQUENCE</scope>
    <source>
        <strain evidence="1">NBC 01771</strain>
    </source>
</reference>
<accession>A0ACD4ZX44</accession>
<dbReference type="Proteomes" id="UP001348369">
    <property type="component" value="Chromosome"/>
</dbReference>
<organism evidence="1 2">
    <name type="scientific">Streptomyces scopuliridis</name>
    <dbReference type="NCBI Taxonomy" id="452529"/>
    <lineage>
        <taxon>Bacteria</taxon>
        <taxon>Bacillati</taxon>
        <taxon>Actinomycetota</taxon>
        <taxon>Actinomycetes</taxon>
        <taxon>Kitasatosporales</taxon>
        <taxon>Streptomycetaceae</taxon>
        <taxon>Streptomyces</taxon>
    </lineage>
</organism>
<gene>
    <name evidence="1" type="ORF">OG835_00960</name>
</gene>
<sequence length="134" mass="14115">MAAPEISATLDFTRPVALSLNALLHFVTDDSVDGDEGIVEHLKNVLPSGSTLTITHVTPDFDPDGIARLTGAHRAAGTPGQARLHAEIAQFFAVWDLLNPGVVPPQRLRPGPDDGAENITDAEAACYAGIARKP</sequence>
<evidence type="ECO:0000313" key="1">
    <source>
        <dbReference type="EMBL" id="WSC02881.1"/>
    </source>
</evidence>